<dbReference type="InterPro" id="IPR022898">
    <property type="entry name" value="RNase_HII"/>
</dbReference>
<dbReference type="InterPro" id="IPR012337">
    <property type="entry name" value="RNaseH-like_sf"/>
</dbReference>
<dbReference type="NCBIfam" id="NF000595">
    <property type="entry name" value="PRK00015.1-3"/>
    <property type="match status" value="1"/>
</dbReference>
<dbReference type="PANTHER" id="PTHR10954:SF18">
    <property type="entry name" value="RIBONUCLEASE HII"/>
    <property type="match status" value="1"/>
</dbReference>
<keyword evidence="11" id="KW-0464">Manganese</keyword>
<evidence type="ECO:0000256" key="7">
    <source>
        <dbReference type="ARBA" id="ARBA00022722"/>
    </source>
</evidence>
<evidence type="ECO:0000256" key="8">
    <source>
        <dbReference type="ARBA" id="ARBA00022723"/>
    </source>
</evidence>
<comment type="caution">
    <text evidence="15">The sequence shown here is derived from an EMBL/GenBank/DDBJ whole genome shotgun (WGS) entry which is preliminary data.</text>
</comment>
<evidence type="ECO:0000256" key="9">
    <source>
        <dbReference type="ARBA" id="ARBA00022759"/>
    </source>
</evidence>
<evidence type="ECO:0000256" key="5">
    <source>
        <dbReference type="ARBA" id="ARBA00007383"/>
    </source>
</evidence>
<keyword evidence="10 12" id="KW-0378">Hydrolase</keyword>
<dbReference type="EMBL" id="JYIW01000026">
    <property type="protein sequence ID" value="KJL28063.1"/>
    <property type="molecule type" value="Genomic_DNA"/>
</dbReference>
<dbReference type="InterPro" id="IPR024567">
    <property type="entry name" value="RNase_HII/HIII_dom"/>
</dbReference>
<dbReference type="PROSITE" id="PS51975">
    <property type="entry name" value="RNASE_H_2"/>
    <property type="match status" value="1"/>
</dbReference>
<evidence type="ECO:0000256" key="1">
    <source>
        <dbReference type="ARBA" id="ARBA00000077"/>
    </source>
</evidence>
<dbReference type="RefSeq" id="WP_045280378.1">
    <property type="nucleotide sequence ID" value="NZ_CAKKLT010000001.1"/>
</dbReference>
<keyword evidence="9 12" id="KW-0255">Endonuclease</keyword>
<comment type="function">
    <text evidence="3 13">Endonuclease that specifically degrades the RNA of RNA-DNA hybrids.</text>
</comment>
<dbReference type="PANTHER" id="PTHR10954">
    <property type="entry name" value="RIBONUCLEASE H2 SUBUNIT A"/>
    <property type="match status" value="1"/>
</dbReference>
<dbReference type="GO" id="GO:0032299">
    <property type="term" value="C:ribonuclease H2 complex"/>
    <property type="evidence" value="ECO:0007669"/>
    <property type="project" value="TreeGrafter"/>
</dbReference>
<dbReference type="AlphaFoldDB" id="A0A0F0L4H2"/>
<comment type="cofactor">
    <cofactor evidence="2">
        <name>Mg(2+)</name>
        <dbReference type="ChEBI" id="CHEBI:18420"/>
    </cofactor>
</comment>
<dbReference type="SUPFAM" id="SSF53098">
    <property type="entry name" value="Ribonuclease H-like"/>
    <property type="match status" value="1"/>
</dbReference>
<feature type="domain" description="RNase H type-2" evidence="14">
    <location>
        <begin position="19"/>
        <end position="219"/>
    </location>
</feature>
<name>A0A0F0L4H2_9MICO</name>
<dbReference type="GO" id="GO:0043137">
    <property type="term" value="P:DNA replication, removal of RNA primer"/>
    <property type="evidence" value="ECO:0007669"/>
    <property type="project" value="TreeGrafter"/>
</dbReference>
<dbReference type="Gene3D" id="3.30.420.10">
    <property type="entry name" value="Ribonuclease H-like superfamily/Ribonuclease H"/>
    <property type="match status" value="1"/>
</dbReference>
<accession>A0A0F0L4H2</accession>
<dbReference type="GO" id="GO:0046872">
    <property type="term" value="F:metal ion binding"/>
    <property type="evidence" value="ECO:0007669"/>
    <property type="project" value="UniProtKB-KW"/>
</dbReference>
<evidence type="ECO:0000256" key="12">
    <source>
        <dbReference type="PROSITE-ProRule" id="PRU01319"/>
    </source>
</evidence>
<sequence length="219" mass="23175">MTVVAPKLTLERRLLGECELIISLDEVGRGALAGPVAVGAAVMDAAGARRRVPEGLRDSKLVTEKRRPDVAARAAAWVQASAVGWATAAEVDAVGIMRALGLAASRAVLAVAAQGVSTEGALVLLDGNHDYVSAVHPDPLRVRPVIKADRDCASVSAASVIAKVARDTHMAELHLDHPAYQWDRNKGYASSQHQDAIRERGLSPFHRASWVIASAPTLF</sequence>
<evidence type="ECO:0000256" key="6">
    <source>
        <dbReference type="ARBA" id="ARBA00022490"/>
    </source>
</evidence>
<dbReference type="Proteomes" id="UP000033640">
    <property type="component" value="Unassembled WGS sequence"/>
</dbReference>
<dbReference type="Pfam" id="PF01351">
    <property type="entry name" value="RNase_HII"/>
    <property type="match status" value="1"/>
</dbReference>
<comment type="similarity">
    <text evidence="5 13">Belongs to the RNase HII family.</text>
</comment>
<dbReference type="CDD" id="cd07182">
    <property type="entry name" value="RNase_HII_bacteria_HII_like"/>
    <property type="match status" value="1"/>
</dbReference>
<evidence type="ECO:0000256" key="2">
    <source>
        <dbReference type="ARBA" id="ARBA00001946"/>
    </source>
</evidence>
<dbReference type="GO" id="GO:0006298">
    <property type="term" value="P:mismatch repair"/>
    <property type="evidence" value="ECO:0007669"/>
    <property type="project" value="TreeGrafter"/>
</dbReference>
<feature type="binding site" evidence="12">
    <location>
        <position position="25"/>
    </location>
    <ligand>
        <name>a divalent metal cation</name>
        <dbReference type="ChEBI" id="CHEBI:60240"/>
    </ligand>
</feature>
<feature type="binding site" evidence="12">
    <location>
        <position position="26"/>
    </location>
    <ligand>
        <name>a divalent metal cation</name>
        <dbReference type="ChEBI" id="CHEBI:60240"/>
    </ligand>
</feature>
<dbReference type="InterPro" id="IPR001352">
    <property type="entry name" value="RNase_HII/HIII"/>
</dbReference>
<evidence type="ECO:0000313" key="15">
    <source>
        <dbReference type="EMBL" id="KJL28063.1"/>
    </source>
</evidence>
<evidence type="ECO:0000256" key="4">
    <source>
        <dbReference type="ARBA" id="ARBA00004496"/>
    </source>
</evidence>
<organism evidence="15 16">
    <name type="scientific">Microbacterium oxydans</name>
    <dbReference type="NCBI Taxonomy" id="82380"/>
    <lineage>
        <taxon>Bacteria</taxon>
        <taxon>Bacillati</taxon>
        <taxon>Actinomycetota</taxon>
        <taxon>Actinomycetes</taxon>
        <taxon>Micrococcales</taxon>
        <taxon>Microbacteriaceae</taxon>
        <taxon>Microbacterium</taxon>
    </lineage>
</organism>
<evidence type="ECO:0000256" key="11">
    <source>
        <dbReference type="ARBA" id="ARBA00023211"/>
    </source>
</evidence>
<dbReference type="GO" id="GO:0004523">
    <property type="term" value="F:RNA-DNA hybrid ribonuclease activity"/>
    <property type="evidence" value="ECO:0007669"/>
    <property type="project" value="UniProtKB-UniRule"/>
</dbReference>
<evidence type="ECO:0000259" key="14">
    <source>
        <dbReference type="PROSITE" id="PS51975"/>
    </source>
</evidence>
<comment type="cofactor">
    <cofactor evidence="12">
        <name>Mn(2+)</name>
        <dbReference type="ChEBI" id="CHEBI:29035"/>
    </cofactor>
    <cofactor evidence="12">
        <name>Mg(2+)</name>
        <dbReference type="ChEBI" id="CHEBI:18420"/>
    </cofactor>
    <text evidence="12">Manganese or magnesium. Binds 1 divalent metal ion per monomer in the absence of substrate. May bind a second metal ion after substrate binding.</text>
</comment>
<dbReference type="GO" id="GO:0005737">
    <property type="term" value="C:cytoplasm"/>
    <property type="evidence" value="ECO:0007669"/>
    <property type="project" value="UniProtKB-SubCell"/>
</dbReference>
<dbReference type="EC" id="3.1.26.4" evidence="13"/>
<feature type="binding site" evidence="12">
    <location>
        <position position="126"/>
    </location>
    <ligand>
        <name>a divalent metal cation</name>
        <dbReference type="ChEBI" id="CHEBI:60240"/>
    </ligand>
</feature>
<keyword evidence="8 12" id="KW-0479">Metal-binding</keyword>
<dbReference type="GO" id="GO:0003723">
    <property type="term" value="F:RNA binding"/>
    <property type="evidence" value="ECO:0007669"/>
    <property type="project" value="UniProtKB-UniRule"/>
</dbReference>
<dbReference type="OrthoDB" id="9803420at2"/>
<reference evidence="15 16" key="1">
    <citation type="submission" date="2015-02" db="EMBL/GenBank/DDBJ databases">
        <title>Draft genome sequences of ten Microbacterium spp. with emphasis on heavy metal contaminated environments.</title>
        <authorList>
            <person name="Corretto E."/>
        </authorList>
    </citation>
    <scope>NUCLEOTIDE SEQUENCE [LARGE SCALE GENOMIC DNA]</scope>
    <source>
        <strain evidence="15 16">BEL4b</strain>
    </source>
</reference>
<proteinExistence type="inferred from homology"/>
<keyword evidence="6" id="KW-0963">Cytoplasm</keyword>
<dbReference type="InterPro" id="IPR036397">
    <property type="entry name" value="RNaseH_sf"/>
</dbReference>
<comment type="subcellular location">
    <subcellularLocation>
        <location evidence="4">Cytoplasm</location>
    </subcellularLocation>
</comment>
<keyword evidence="7 12" id="KW-0540">Nuclease</keyword>
<protein>
    <recommendedName>
        <fullName evidence="13">Ribonuclease</fullName>
        <ecNumber evidence="13">3.1.26.4</ecNumber>
    </recommendedName>
</protein>
<comment type="catalytic activity">
    <reaction evidence="1 12 13">
        <text>Endonucleolytic cleavage to 5'-phosphomonoester.</text>
        <dbReference type="EC" id="3.1.26.4"/>
    </reaction>
</comment>
<evidence type="ECO:0000256" key="10">
    <source>
        <dbReference type="ARBA" id="ARBA00022801"/>
    </source>
</evidence>
<gene>
    <name evidence="15" type="primary">rnhB</name>
    <name evidence="15" type="ORF">RS83_03128</name>
</gene>
<dbReference type="PATRIC" id="fig|82380.11.peg.3160"/>
<evidence type="ECO:0000313" key="16">
    <source>
        <dbReference type="Proteomes" id="UP000033640"/>
    </source>
</evidence>
<evidence type="ECO:0000256" key="3">
    <source>
        <dbReference type="ARBA" id="ARBA00004065"/>
    </source>
</evidence>
<evidence type="ECO:0000256" key="13">
    <source>
        <dbReference type="RuleBase" id="RU003515"/>
    </source>
</evidence>